<dbReference type="Proteomes" id="UP000037460">
    <property type="component" value="Unassembled WGS sequence"/>
</dbReference>
<dbReference type="OrthoDB" id="37537at2759"/>
<evidence type="ECO:0000313" key="3">
    <source>
        <dbReference type="EMBL" id="KOO34358.1"/>
    </source>
</evidence>
<dbReference type="PANTHER" id="PTHR43364">
    <property type="entry name" value="NADH-SPECIFIC METHYLGLYOXAL REDUCTASE-RELATED"/>
    <property type="match status" value="1"/>
</dbReference>
<dbReference type="Pfam" id="PF00248">
    <property type="entry name" value="Aldo_ket_red"/>
    <property type="match status" value="1"/>
</dbReference>
<dbReference type="InterPro" id="IPR050523">
    <property type="entry name" value="AKR_Detox_Biosynth"/>
</dbReference>
<reference evidence="4" key="1">
    <citation type="journal article" date="2015" name="PLoS Genet.">
        <title>Genome Sequence and Transcriptome Analyses of Chrysochromulina tobin: Metabolic Tools for Enhanced Algal Fitness in the Prominent Order Prymnesiales (Haptophyceae).</title>
        <authorList>
            <person name="Hovde B.T."/>
            <person name="Deodato C.R."/>
            <person name="Hunsperger H.M."/>
            <person name="Ryken S.A."/>
            <person name="Yost W."/>
            <person name="Jha R.K."/>
            <person name="Patterson J."/>
            <person name="Monnat R.J. Jr."/>
            <person name="Barlow S.B."/>
            <person name="Starkenburg S.R."/>
            <person name="Cattolico R.A."/>
        </authorList>
    </citation>
    <scope>NUCLEOTIDE SEQUENCE</scope>
    <source>
        <strain evidence="4">CCMP291</strain>
    </source>
</reference>
<dbReference type="SUPFAM" id="SSF51430">
    <property type="entry name" value="NAD(P)-linked oxidoreductase"/>
    <property type="match status" value="1"/>
</dbReference>
<gene>
    <name evidence="3" type="ORF">Ctob_009683</name>
</gene>
<evidence type="ECO:0000256" key="1">
    <source>
        <dbReference type="ARBA" id="ARBA00023002"/>
    </source>
</evidence>
<dbReference type="InterPro" id="IPR023210">
    <property type="entry name" value="NADP_OxRdtase_dom"/>
</dbReference>
<evidence type="ECO:0000313" key="4">
    <source>
        <dbReference type="Proteomes" id="UP000037460"/>
    </source>
</evidence>
<dbReference type="PANTHER" id="PTHR43364:SF4">
    <property type="entry name" value="NAD(P)-LINKED OXIDOREDUCTASE SUPERFAMILY PROTEIN"/>
    <property type="match status" value="1"/>
</dbReference>
<organism evidence="3 4">
    <name type="scientific">Chrysochromulina tobinii</name>
    <dbReference type="NCBI Taxonomy" id="1460289"/>
    <lineage>
        <taxon>Eukaryota</taxon>
        <taxon>Haptista</taxon>
        <taxon>Haptophyta</taxon>
        <taxon>Prymnesiophyceae</taxon>
        <taxon>Prymnesiales</taxon>
        <taxon>Chrysochromulinaceae</taxon>
        <taxon>Chrysochromulina</taxon>
    </lineage>
</organism>
<name>A0A0M0K7J0_9EUKA</name>
<dbReference type="EMBL" id="JWZX01001252">
    <property type="protein sequence ID" value="KOO34358.1"/>
    <property type="molecule type" value="Genomic_DNA"/>
</dbReference>
<dbReference type="GO" id="GO:0016491">
    <property type="term" value="F:oxidoreductase activity"/>
    <property type="evidence" value="ECO:0007669"/>
    <property type="project" value="UniProtKB-KW"/>
</dbReference>
<dbReference type="Gene3D" id="3.20.20.100">
    <property type="entry name" value="NADP-dependent oxidoreductase domain"/>
    <property type="match status" value="1"/>
</dbReference>
<keyword evidence="1" id="KW-0560">Oxidoreductase</keyword>
<evidence type="ECO:0000259" key="2">
    <source>
        <dbReference type="Pfam" id="PF00248"/>
    </source>
</evidence>
<keyword evidence="4" id="KW-1185">Reference proteome</keyword>
<protein>
    <submittedName>
        <fullName evidence="3">Aldo keto reductase</fullName>
    </submittedName>
</protein>
<dbReference type="AlphaFoldDB" id="A0A0M0K7J0"/>
<accession>A0A0M0K7J0</accession>
<dbReference type="InterPro" id="IPR036812">
    <property type="entry name" value="NAD(P)_OxRdtase_dom_sf"/>
</dbReference>
<sequence>MGVAVMAYSPLAMGRLTGKSFKGAETKERVFASGGYSSEQYDALIGKLRQVGEAHGGATPAQIALAWTIAKGTVPIAGAKTAKQARENAAAATIILSGDEVAALDALSVDGQRSGLVPGWQTSKLDEL</sequence>
<proteinExistence type="predicted"/>
<comment type="caution">
    <text evidence="3">The sequence shown here is derived from an EMBL/GenBank/DDBJ whole genome shotgun (WGS) entry which is preliminary data.</text>
</comment>
<feature type="domain" description="NADP-dependent oxidoreductase" evidence="2">
    <location>
        <begin position="2"/>
        <end position="107"/>
    </location>
</feature>